<evidence type="ECO:0000313" key="13">
    <source>
        <dbReference type="EMBL" id="MBY8826140.1"/>
    </source>
</evidence>
<dbReference type="InterPro" id="IPR037066">
    <property type="entry name" value="Plug_dom_sf"/>
</dbReference>
<dbReference type="PANTHER" id="PTHR30069:SF37">
    <property type="entry name" value="FERRIC VIBRIOBACTIN RECEPTOR VIUA"/>
    <property type="match status" value="1"/>
</dbReference>
<dbReference type="SUPFAM" id="SSF56935">
    <property type="entry name" value="Porins"/>
    <property type="match status" value="1"/>
</dbReference>
<comment type="similarity">
    <text evidence="8 9">Belongs to the TonB-dependent receptor family.</text>
</comment>
<gene>
    <name evidence="13" type="ORF">K7G82_27815</name>
</gene>
<comment type="caution">
    <text evidence="13">The sequence shown here is derived from an EMBL/GenBank/DDBJ whole genome shotgun (WGS) entry which is preliminary data.</text>
</comment>
<dbReference type="Gene3D" id="2.40.170.20">
    <property type="entry name" value="TonB-dependent receptor, beta-barrel domain"/>
    <property type="match status" value="1"/>
</dbReference>
<dbReference type="Proteomes" id="UP000706039">
    <property type="component" value="Unassembled WGS sequence"/>
</dbReference>
<protein>
    <submittedName>
        <fullName evidence="13">TonB-dependent receptor</fullName>
    </submittedName>
</protein>
<evidence type="ECO:0000256" key="2">
    <source>
        <dbReference type="ARBA" id="ARBA00022448"/>
    </source>
</evidence>
<dbReference type="InterPro" id="IPR039426">
    <property type="entry name" value="TonB-dep_rcpt-like"/>
</dbReference>
<organism evidence="13 14">
    <name type="scientific">Sphingomonas colocasiae</name>
    <dbReference type="NCBI Taxonomy" id="1848973"/>
    <lineage>
        <taxon>Bacteria</taxon>
        <taxon>Pseudomonadati</taxon>
        <taxon>Pseudomonadota</taxon>
        <taxon>Alphaproteobacteria</taxon>
        <taxon>Sphingomonadales</taxon>
        <taxon>Sphingomonadaceae</taxon>
        <taxon>Sphingomonas</taxon>
    </lineage>
</organism>
<comment type="subcellular location">
    <subcellularLocation>
        <location evidence="1 8">Cell outer membrane</location>
        <topology evidence="1 8">Multi-pass membrane protein</topology>
    </subcellularLocation>
</comment>
<dbReference type="InterPro" id="IPR012910">
    <property type="entry name" value="Plug_dom"/>
</dbReference>
<dbReference type="PROSITE" id="PS52016">
    <property type="entry name" value="TONB_DEPENDENT_REC_3"/>
    <property type="match status" value="1"/>
</dbReference>
<keyword evidence="6 8" id="KW-0472">Membrane</keyword>
<keyword evidence="14" id="KW-1185">Reference proteome</keyword>
<evidence type="ECO:0000256" key="4">
    <source>
        <dbReference type="ARBA" id="ARBA00022692"/>
    </source>
</evidence>
<dbReference type="Pfam" id="PF00593">
    <property type="entry name" value="TonB_dep_Rec_b-barrel"/>
    <property type="match status" value="1"/>
</dbReference>
<dbReference type="Pfam" id="PF07715">
    <property type="entry name" value="Plug"/>
    <property type="match status" value="1"/>
</dbReference>
<evidence type="ECO:0000256" key="9">
    <source>
        <dbReference type="RuleBase" id="RU003357"/>
    </source>
</evidence>
<feature type="chain" id="PRO_5046583685" evidence="10">
    <location>
        <begin position="19"/>
        <end position="670"/>
    </location>
</feature>
<keyword evidence="5 9" id="KW-0798">TonB box</keyword>
<accession>A0ABS7PZT1</accession>
<keyword evidence="3 8" id="KW-1134">Transmembrane beta strand</keyword>
<dbReference type="PANTHER" id="PTHR30069">
    <property type="entry name" value="TONB-DEPENDENT OUTER MEMBRANE RECEPTOR"/>
    <property type="match status" value="1"/>
</dbReference>
<dbReference type="Gene3D" id="2.170.130.10">
    <property type="entry name" value="TonB-dependent receptor, plug domain"/>
    <property type="match status" value="1"/>
</dbReference>
<evidence type="ECO:0000256" key="10">
    <source>
        <dbReference type="SAM" id="SignalP"/>
    </source>
</evidence>
<dbReference type="RefSeq" id="WP_222993491.1">
    <property type="nucleotide sequence ID" value="NZ_JAINVV010000014.1"/>
</dbReference>
<evidence type="ECO:0000259" key="11">
    <source>
        <dbReference type="Pfam" id="PF00593"/>
    </source>
</evidence>
<evidence type="ECO:0000313" key="14">
    <source>
        <dbReference type="Proteomes" id="UP000706039"/>
    </source>
</evidence>
<evidence type="ECO:0000259" key="12">
    <source>
        <dbReference type="Pfam" id="PF07715"/>
    </source>
</evidence>
<evidence type="ECO:0000256" key="6">
    <source>
        <dbReference type="ARBA" id="ARBA00023136"/>
    </source>
</evidence>
<sequence>MIRRFGLVLACVATPALAEDPDIVVTGHGLEEAKGDAAYDIVRIDRDRLTGSASGRLEDVLKDVAGLQQFRRSDARSANPTSQGVTLRGLGGNASSRALVILDGVPQSDPFGGWISWPAFAPGRLDHVRVTRGGGSGALGAGALAGTIELTSAGTDTLPRFGGGVAYGSRESITADATAALPLGAGFATISADYARSDGFIPIAEANRGPADRRAPYEQASVAARAVIPVGEETELQANMLAFTDDRDRGFAFSANGGDGADASLRFVGRGRWGYSALAYLQVRDFYSGFASLSPGRTTATAVAEQYNVPSTGLGARFELRPPVGEALELRLGADWRRTSGVTKEYFFYNAAGAPQRGREAGGHSDTAGAFAELSADLGDALTLTGAARIDRWWIGQGFLRERNLSGGPLITNAVYAARQGWEPTARGGIAYRPLESVTLRAAAYLGWRLPTLNELYRPFRVGNETTQANAALSPERLSGVEAGIDWRPSDSARIGVTVFTNRMKDAIANVTVVPRVTRRRENLDAVRARGVELDASYAAGDLRFAASYAYTESVVRASGLALPLDGLRPAQTPRHMASATLGWQLPSGPAASVTLRYVSVQYEDDLNVVPLRDALTADARILFPITKGLSIEARGENLGNVRVDAARSDDGVIERASPRTLWLGVRIAT</sequence>
<keyword evidence="4 8" id="KW-0812">Transmembrane</keyword>
<keyword evidence="2 8" id="KW-0813">Transport</keyword>
<evidence type="ECO:0000256" key="3">
    <source>
        <dbReference type="ARBA" id="ARBA00022452"/>
    </source>
</evidence>
<keyword evidence="13" id="KW-0675">Receptor</keyword>
<dbReference type="InterPro" id="IPR000531">
    <property type="entry name" value="Beta-barrel_TonB"/>
</dbReference>
<feature type="domain" description="TonB-dependent receptor-like beta-barrel" evidence="11">
    <location>
        <begin position="251"/>
        <end position="639"/>
    </location>
</feature>
<evidence type="ECO:0000256" key="8">
    <source>
        <dbReference type="PROSITE-ProRule" id="PRU01360"/>
    </source>
</evidence>
<evidence type="ECO:0000256" key="5">
    <source>
        <dbReference type="ARBA" id="ARBA00023077"/>
    </source>
</evidence>
<reference evidence="13 14" key="1">
    <citation type="submission" date="2021-08" db="EMBL/GenBank/DDBJ databases">
        <authorList>
            <person name="Tuo L."/>
        </authorList>
    </citation>
    <scope>NUCLEOTIDE SEQUENCE [LARGE SCALE GENOMIC DNA]</scope>
    <source>
        <strain evidence="13 14">JCM 31229</strain>
    </source>
</reference>
<feature type="domain" description="TonB-dependent receptor plug" evidence="12">
    <location>
        <begin position="36"/>
        <end position="147"/>
    </location>
</feature>
<feature type="signal peptide" evidence="10">
    <location>
        <begin position="1"/>
        <end position="18"/>
    </location>
</feature>
<proteinExistence type="inferred from homology"/>
<evidence type="ECO:0000256" key="1">
    <source>
        <dbReference type="ARBA" id="ARBA00004571"/>
    </source>
</evidence>
<keyword evidence="10" id="KW-0732">Signal</keyword>
<keyword evidence="7 8" id="KW-0998">Cell outer membrane</keyword>
<dbReference type="EMBL" id="JAINVV010000014">
    <property type="protein sequence ID" value="MBY8826140.1"/>
    <property type="molecule type" value="Genomic_DNA"/>
</dbReference>
<name>A0ABS7PZT1_9SPHN</name>
<dbReference type="InterPro" id="IPR036942">
    <property type="entry name" value="Beta-barrel_TonB_sf"/>
</dbReference>
<evidence type="ECO:0000256" key="7">
    <source>
        <dbReference type="ARBA" id="ARBA00023237"/>
    </source>
</evidence>